<organism evidence="5 6">
    <name type="scientific">Candidatus Uhrbacteria bacterium GW2011_GWF2_39_13</name>
    <dbReference type="NCBI Taxonomy" id="1618995"/>
    <lineage>
        <taxon>Bacteria</taxon>
        <taxon>Candidatus Uhriibacteriota</taxon>
    </lineage>
</organism>
<dbReference type="GO" id="GO:0003677">
    <property type="term" value="F:DNA binding"/>
    <property type="evidence" value="ECO:0007669"/>
    <property type="project" value="UniProtKB-KW"/>
</dbReference>
<gene>
    <name evidence="5" type="ORF">UT30_C0043G0003</name>
</gene>
<dbReference type="CDD" id="cd07377">
    <property type="entry name" value="WHTH_GntR"/>
    <property type="match status" value="1"/>
</dbReference>
<evidence type="ECO:0000256" key="2">
    <source>
        <dbReference type="ARBA" id="ARBA00023125"/>
    </source>
</evidence>
<dbReference type="InterPro" id="IPR000524">
    <property type="entry name" value="Tscrpt_reg_HTH_GntR"/>
</dbReference>
<keyword evidence="3" id="KW-0804">Transcription</keyword>
<comment type="caution">
    <text evidence="5">The sequence shown here is derived from an EMBL/GenBank/DDBJ whole genome shotgun (WGS) entry which is preliminary data.</text>
</comment>
<dbReference type="InterPro" id="IPR036388">
    <property type="entry name" value="WH-like_DNA-bd_sf"/>
</dbReference>
<evidence type="ECO:0000313" key="6">
    <source>
        <dbReference type="Proteomes" id="UP000033935"/>
    </source>
</evidence>
<dbReference type="Proteomes" id="UP000033935">
    <property type="component" value="Unassembled WGS sequence"/>
</dbReference>
<dbReference type="Pfam" id="PF00392">
    <property type="entry name" value="GntR"/>
    <property type="match status" value="1"/>
</dbReference>
<keyword evidence="2" id="KW-0238">DNA-binding</keyword>
<dbReference type="InterPro" id="IPR036390">
    <property type="entry name" value="WH_DNA-bd_sf"/>
</dbReference>
<feature type="domain" description="HTH gntR-type" evidence="4">
    <location>
        <begin position="1"/>
        <end position="59"/>
    </location>
</feature>
<evidence type="ECO:0000313" key="5">
    <source>
        <dbReference type="EMBL" id="KKR02958.1"/>
    </source>
</evidence>
<proteinExistence type="predicted"/>
<keyword evidence="1" id="KW-0805">Transcription regulation</keyword>
<name>A0A0G0MII1_9BACT</name>
<accession>A0A0G0MII1</accession>
<feature type="non-terminal residue" evidence="5">
    <location>
        <position position="1"/>
    </location>
</feature>
<dbReference type="SMART" id="SM00345">
    <property type="entry name" value="HTH_GNTR"/>
    <property type="match status" value="1"/>
</dbReference>
<dbReference type="PROSITE" id="PS50949">
    <property type="entry name" value="HTH_GNTR"/>
    <property type="match status" value="1"/>
</dbReference>
<evidence type="ECO:0000259" key="4">
    <source>
        <dbReference type="PROSITE" id="PS50949"/>
    </source>
</evidence>
<sequence length="452" mass="52077">IIDDIASSGLSEGDLLPTIKELASRYNVSETPIRKALKKLGENNFLETVRGSGIFLKNSVPKSLRMEQDANLFSDISVPFVQNEHISTHYLTLAIVDKAPLYQKLWNEIIRRFEVRNPHIKIIQITDKNYDFKKVDIFQLDHRNIIDYVNNNNLAPLDTNLIIKEKFPDEVFSPASKKNKIYGLPLTLTFPLQLLNINMLHNFIPDYSITDYDFSTFIEVLEKFCKIQETEHNIFLSLGSCVNPFMYLMAFSDKFFDYSACVIKWKHPDILRFLYSIEKIKRPAQEIGMESSVILKNFFDEKVFCLSTFSPVIRNFYTNIPSFVQARPFPSTASGKVLYGCNYIVVGKHSKNYENTMKFISFLLTEEITKLTLEHGLFHVLAANVKHDGDVIFNQEREMLKHSLPCSIFGAKNYDFIIKSFYPVIDMVREGRISAKDAIAILTKEYKCSGVL</sequence>
<dbReference type="EMBL" id="LBWG01000043">
    <property type="protein sequence ID" value="KKR02958.1"/>
    <property type="molecule type" value="Genomic_DNA"/>
</dbReference>
<dbReference type="SUPFAM" id="SSF53850">
    <property type="entry name" value="Periplasmic binding protein-like II"/>
    <property type="match status" value="1"/>
</dbReference>
<dbReference type="Gene3D" id="3.40.190.10">
    <property type="entry name" value="Periplasmic binding protein-like II"/>
    <property type="match status" value="1"/>
</dbReference>
<dbReference type="GO" id="GO:0003700">
    <property type="term" value="F:DNA-binding transcription factor activity"/>
    <property type="evidence" value="ECO:0007669"/>
    <property type="project" value="InterPro"/>
</dbReference>
<evidence type="ECO:0000256" key="1">
    <source>
        <dbReference type="ARBA" id="ARBA00023015"/>
    </source>
</evidence>
<dbReference type="SUPFAM" id="SSF46785">
    <property type="entry name" value="Winged helix' DNA-binding domain"/>
    <property type="match status" value="1"/>
</dbReference>
<dbReference type="AlphaFoldDB" id="A0A0G0MII1"/>
<reference evidence="5 6" key="1">
    <citation type="journal article" date="2015" name="Nature">
        <title>rRNA introns, odd ribosomes, and small enigmatic genomes across a large radiation of phyla.</title>
        <authorList>
            <person name="Brown C.T."/>
            <person name="Hug L.A."/>
            <person name="Thomas B.C."/>
            <person name="Sharon I."/>
            <person name="Castelle C.J."/>
            <person name="Singh A."/>
            <person name="Wilkins M.J."/>
            <person name="Williams K.H."/>
            <person name="Banfield J.F."/>
        </authorList>
    </citation>
    <scope>NUCLEOTIDE SEQUENCE [LARGE SCALE GENOMIC DNA]</scope>
</reference>
<protein>
    <submittedName>
        <fullName evidence="5">GntR family transcriptional regulator</fullName>
    </submittedName>
</protein>
<dbReference type="Gene3D" id="1.10.10.10">
    <property type="entry name" value="Winged helix-like DNA-binding domain superfamily/Winged helix DNA-binding domain"/>
    <property type="match status" value="1"/>
</dbReference>
<evidence type="ECO:0000256" key="3">
    <source>
        <dbReference type="ARBA" id="ARBA00023163"/>
    </source>
</evidence>